<dbReference type="GO" id="GO:0005737">
    <property type="term" value="C:cytoplasm"/>
    <property type="evidence" value="ECO:0007669"/>
    <property type="project" value="GOC"/>
</dbReference>
<dbReference type="InterPro" id="IPR007528">
    <property type="entry name" value="RINT1_Tip20"/>
</dbReference>
<dbReference type="GO" id="GO:0006888">
    <property type="term" value="P:endoplasmic reticulum to Golgi vesicle-mediated transport"/>
    <property type="evidence" value="ECO:0007669"/>
    <property type="project" value="InterPro"/>
</dbReference>
<protein>
    <submittedName>
        <fullName evidence="2">Uncharacterized protein</fullName>
    </submittedName>
</protein>
<evidence type="ECO:0000256" key="1">
    <source>
        <dbReference type="SAM" id="MobiDB-lite"/>
    </source>
</evidence>
<proteinExistence type="predicted"/>
<organism evidence="2 3">
    <name type="scientific">Microbacterium maritypicum</name>
    <name type="common">Microbacterium liquefaciens</name>
    <dbReference type="NCBI Taxonomy" id="33918"/>
    <lineage>
        <taxon>Bacteria</taxon>
        <taxon>Bacillati</taxon>
        <taxon>Actinomycetota</taxon>
        <taxon>Actinomycetes</taxon>
        <taxon>Micrococcales</taxon>
        <taxon>Microbacteriaceae</taxon>
        <taxon>Microbacterium</taxon>
    </lineage>
</organism>
<dbReference type="PROSITE" id="PS51386">
    <property type="entry name" value="RINT1_TIP20"/>
    <property type="match status" value="1"/>
</dbReference>
<dbReference type="Proteomes" id="UP000317410">
    <property type="component" value="Unassembled WGS sequence"/>
</dbReference>
<evidence type="ECO:0000313" key="2">
    <source>
        <dbReference type="EMBL" id="GEC76176.1"/>
    </source>
</evidence>
<evidence type="ECO:0000313" key="3">
    <source>
        <dbReference type="Proteomes" id="UP000317410"/>
    </source>
</evidence>
<comment type="caution">
    <text evidence="2">The sequence shown here is derived from an EMBL/GenBank/DDBJ whole genome shotgun (WGS) entry which is preliminary data.</text>
</comment>
<dbReference type="GO" id="GO:0006890">
    <property type="term" value="P:retrograde vesicle-mediated transport, Golgi to endoplasmic reticulum"/>
    <property type="evidence" value="ECO:0007669"/>
    <property type="project" value="InterPro"/>
</dbReference>
<dbReference type="AlphaFoldDB" id="A0A4Y4B707"/>
<gene>
    <name evidence="2" type="ORF">MLI01_23210</name>
</gene>
<sequence length="102" mass="11270">MNTHFASSPSEPGPINPDWTIAQLLEWLSDDVRQHDVTLQHPLARIEALLTGARWARTPSTVALIRSIAAAVRDDPARGSIRISELSPQQAPRMSERIPQLA</sequence>
<feature type="region of interest" description="Disordered" evidence="1">
    <location>
        <begin position="82"/>
        <end position="102"/>
    </location>
</feature>
<dbReference type="RefSeq" id="WP_141387095.1">
    <property type="nucleotide sequence ID" value="NZ_BJNQ01000015.1"/>
</dbReference>
<dbReference type="EMBL" id="BJNQ01000015">
    <property type="protein sequence ID" value="GEC76176.1"/>
    <property type="molecule type" value="Genomic_DNA"/>
</dbReference>
<reference evidence="2 3" key="1">
    <citation type="submission" date="2019-06" db="EMBL/GenBank/DDBJ databases">
        <title>Whole genome shotgun sequence of Microbacterium liquefaciens NBRC 15037.</title>
        <authorList>
            <person name="Hosoyama A."/>
            <person name="Uohara A."/>
            <person name="Ohji S."/>
            <person name="Ichikawa N."/>
        </authorList>
    </citation>
    <scope>NUCLEOTIDE SEQUENCE [LARGE SCALE GENOMIC DNA]</scope>
    <source>
        <strain evidence="2 3">NBRC 15037</strain>
    </source>
</reference>
<name>A0A4Y4B707_MICMQ</name>
<accession>A0A4Y4B707</accession>